<dbReference type="SUPFAM" id="SSF47807">
    <property type="entry name" value="5' to 3' exonuclease, C-terminal subdomain"/>
    <property type="match status" value="1"/>
</dbReference>
<dbReference type="GO" id="GO:0004527">
    <property type="term" value="F:exonuclease activity"/>
    <property type="evidence" value="ECO:0007669"/>
    <property type="project" value="UniProtKB-KW"/>
</dbReference>
<keyword evidence="1" id="KW-0378">Hydrolase</keyword>
<keyword evidence="1" id="KW-0540">Nuclease</keyword>
<dbReference type="Gene3D" id="3.40.50.1010">
    <property type="entry name" value="5'-nuclease"/>
    <property type="match status" value="1"/>
</dbReference>
<protein>
    <submittedName>
        <fullName evidence="1">Exonuclease</fullName>
    </submittedName>
</protein>
<reference evidence="1" key="1">
    <citation type="journal article" date="2024" name="J. Gen. Virol.">
        <title>Novel phages of Pseudomonas syringae unveil numerous potential auxiliary metabolic genes.</title>
        <authorList>
            <person name="Feltin C."/>
            <person name="Garneau J.R."/>
            <person name="Morris C.E."/>
            <person name="Berard A."/>
            <person name="Torres-Barcelo C."/>
        </authorList>
    </citation>
    <scope>NUCLEOTIDE SEQUENCE</scope>
</reference>
<dbReference type="InterPro" id="IPR029060">
    <property type="entry name" value="PIN-like_dom_sf"/>
</dbReference>
<proteinExistence type="predicted"/>
<sequence>MIDGDVLRYEIGAVAMKKDVMFGETVLTPFPDYKVQNLVDDMIEKIVRRTDSDAYEVFLSGGTNYRSDIAITDPYKGTRASAKPYHWKTVDSILRRDYDAYIIHGAEADDALSIFGRQDPENTIIASRDKDLRIVPCLHYSWKCGESQPEVPVHKVDELGWIEAKKYNSGGYKIIGCGLKFFYGQVLAGDAIDNYKGCPSCGPQTAANALSGCNTEEELWEATYWIYHKKLGPDEGLRRLLENARLAWLLDTAEVHQDDHNITISPLALWQPPAPIPIAFGGQIPASEPNSSTS</sequence>
<dbReference type="Gene3D" id="1.10.150.20">
    <property type="entry name" value="5' to 3' exonuclease, C-terminal subdomain"/>
    <property type="match status" value="1"/>
</dbReference>
<evidence type="ECO:0000313" key="1">
    <source>
        <dbReference type="EMBL" id="XAI69829.1"/>
    </source>
</evidence>
<dbReference type="SUPFAM" id="SSF88723">
    <property type="entry name" value="PIN domain-like"/>
    <property type="match status" value="1"/>
</dbReference>
<keyword evidence="1" id="KW-0269">Exonuclease</keyword>
<dbReference type="InterPro" id="IPR036279">
    <property type="entry name" value="5-3_exonuclease_C_sf"/>
</dbReference>
<dbReference type="EMBL" id="PP179314">
    <property type="protein sequence ID" value="XAI69829.1"/>
    <property type="molecule type" value="Genomic_DNA"/>
</dbReference>
<gene>
    <name evidence="1" type="ORF">Lyrsu03_00031</name>
</gene>
<organism evidence="1">
    <name type="scientific">Pseudomonas phage Lyrsu03</name>
    <dbReference type="NCBI Taxonomy" id="3138537"/>
    <lineage>
        <taxon>Viruses</taxon>
    </lineage>
</organism>
<name>A0AAU6W0W0_9VIRU</name>
<accession>A0AAU6W0W0</accession>